<dbReference type="InterPro" id="IPR023376">
    <property type="entry name" value="YqcC-like_dom"/>
</dbReference>
<feature type="domain" description="YqcC-like" evidence="1">
    <location>
        <begin position="8"/>
        <end position="101"/>
    </location>
</feature>
<dbReference type="PANTHER" id="PTHR39586">
    <property type="entry name" value="CYTOPLASMIC PROTEIN-RELATED"/>
    <property type="match status" value="1"/>
</dbReference>
<proteinExistence type="predicted"/>
<comment type="caution">
    <text evidence="2">The sequence shown here is derived from an EMBL/GenBank/DDBJ whole genome shotgun (WGS) entry which is preliminary data.</text>
</comment>
<dbReference type="PIRSF" id="PIRSF006257">
    <property type="entry name" value="UCP006257"/>
    <property type="match status" value="1"/>
</dbReference>
<dbReference type="EMBL" id="BAABJZ010000012">
    <property type="protein sequence ID" value="GAA4878188.1"/>
    <property type="molecule type" value="Genomic_DNA"/>
</dbReference>
<dbReference type="InterPro" id="IPR007384">
    <property type="entry name" value="UCP006257"/>
</dbReference>
<dbReference type="Proteomes" id="UP001499988">
    <property type="component" value="Unassembled WGS sequence"/>
</dbReference>
<evidence type="ECO:0000313" key="2">
    <source>
        <dbReference type="EMBL" id="GAA4878188.1"/>
    </source>
</evidence>
<gene>
    <name evidence="2" type="ORF">GCM10023333_09550</name>
</gene>
<dbReference type="Gene3D" id="1.20.1440.40">
    <property type="entry name" value="YqcC-like"/>
    <property type="match status" value="1"/>
</dbReference>
<dbReference type="InterPro" id="IPR036814">
    <property type="entry name" value="YqcC-like_sf"/>
</dbReference>
<evidence type="ECO:0000313" key="3">
    <source>
        <dbReference type="Proteomes" id="UP001499988"/>
    </source>
</evidence>
<protein>
    <submittedName>
        <fullName evidence="2">YqcC family protein</fullName>
    </submittedName>
</protein>
<dbReference type="RefSeq" id="WP_345333940.1">
    <property type="nucleotide sequence ID" value="NZ_BAABJZ010000012.1"/>
</dbReference>
<keyword evidence="3" id="KW-1185">Reference proteome</keyword>
<evidence type="ECO:0000259" key="1">
    <source>
        <dbReference type="Pfam" id="PF04287"/>
    </source>
</evidence>
<dbReference type="Pfam" id="PF04287">
    <property type="entry name" value="DUF446"/>
    <property type="match status" value="1"/>
</dbReference>
<accession>A0ABP9ELG1</accession>
<organism evidence="2 3">
    <name type="scientific">Ferrimonas pelagia</name>
    <dbReference type="NCBI Taxonomy" id="1177826"/>
    <lineage>
        <taxon>Bacteria</taxon>
        <taxon>Pseudomonadati</taxon>
        <taxon>Pseudomonadota</taxon>
        <taxon>Gammaproteobacteria</taxon>
        <taxon>Alteromonadales</taxon>
        <taxon>Ferrimonadaceae</taxon>
        <taxon>Ferrimonas</taxon>
    </lineage>
</organism>
<name>A0ABP9ELG1_9GAMM</name>
<dbReference type="PANTHER" id="PTHR39586:SF1">
    <property type="entry name" value="CYTOPLASMIC PROTEIN"/>
    <property type="match status" value="1"/>
</dbReference>
<dbReference type="SUPFAM" id="SSF158452">
    <property type="entry name" value="YqcC-like"/>
    <property type="match status" value="1"/>
</dbReference>
<reference evidence="3" key="1">
    <citation type="journal article" date="2019" name="Int. J. Syst. Evol. Microbiol.">
        <title>The Global Catalogue of Microorganisms (GCM) 10K type strain sequencing project: providing services to taxonomists for standard genome sequencing and annotation.</title>
        <authorList>
            <consortium name="The Broad Institute Genomics Platform"/>
            <consortium name="The Broad Institute Genome Sequencing Center for Infectious Disease"/>
            <person name="Wu L."/>
            <person name="Ma J."/>
        </authorList>
    </citation>
    <scope>NUCLEOTIDE SEQUENCE [LARGE SCALE GENOMIC DNA]</scope>
    <source>
        <strain evidence="3">JCM 18401</strain>
    </source>
</reference>
<sequence length="111" mass="12410">MHDPKAIDKILDDIAALMQQLKLWQAGSPSAEALASQQPFCCDTLAFEQWLQFILLPRIKALLSAQAPLPTQVCICPMAEEAFKGRAEYRSLIDRIADLDQALSGKRVREQ</sequence>